<feature type="transmembrane region" description="Helical" evidence="7">
    <location>
        <begin position="572"/>
        <end position="594"/>
    </location>
</feature>
<evidence type="ECO:0000256" key="7">
    <source>
        <dbReference type="SAM" id="Phobius"/>
    </source>
</evidence>
<dbReference type="InterPro" id="IPR029044">
    <property type="entry name" value="Nucleotide-diphossugar_trans"/>
</dbReference>
<sequence>MTRKLLGDILVSRGYISKEELEEALRLQKESGRLLGEILVSRGLVHPVTLYEALAEQGNYLYAGRDLEKLLESIDPGLVLRFDPQDLLGLALFPRRIENGVLEILTPFPDNRAQDIWLEETFPQVPVTKILITPYELDWLLHFFFKERFLAEATTGLFFRAPEESAASPLVPWQWGTLTAVLFALLFGAFFAPQATIRTLFAVMNFLFLSHVLFKTIVGIRGAGKIESVEITGEDLASLNPRTLPVYTILLPLHREPKEVIEQLVVSIRSLDYPQEKLDVLFLIEEDDAETLQACKEARPPYNVRFILIPRGNPKTKPRACNFGLAFARGEFLTIYDAEDIPEKDQLKKAVVAFSKLPRECICLQAALNFYNPTQNLLTRLFTLEYSFWFDYLLPGLFHLRLPIPLGGTSNHFRTEALRDLGGWDPFNVTEDADLGMRAHYRGFRVGILPSTTYEEANSRIRNWIRQRSRWLKGYLQTFLVHTRRPLYALRASGVRGLLTLWLFIGGTPLGYAASLMLWGVFFTWLATRGSFLNAYFSGALLCIGAVNLFVGNLLGVYFSMFAVLRRNLDQLLPVALLNPLYWMLAGVAAWKGIGQLFSRPFFWEKTVHGLHRGKQR</sequence>
<dbReference type="PANTHER" id="PTHR43867">
    <property type="entry name" value="CELLULOSE SYNTHASE CATALYTIC SUBUNIT A [UDP-FORMING]"/>
    <property type="match status" value="1"/>
</dbReference>
<evidence type="ECO:0000256" key="3">
    <source>
        <dbReference type="ARBA" id="ARBA00022679"/>
    </source>
</evidence>
<feature type="transmembrane region" description="Helical" evidence="7">
    <location>
        <begin position="170"/>
        <end position="191"/>
    </location>
</feature>
<comment type="subcellular location">
    <subcellularLocation>
        <location evidence="1">Membrane</location>
        <topology evidence="1">Multi-pass membrane protein</topology>
    </subcellularLocation>
</comment>
<feature type="transmembrane region" description="Helical" evidence="7">
    <location>
        <begin position="501"/>
        <end position="527"/>
    </location>
</feature>
<reference evidence="9" key="1">
    <citation type="journal article" date="2020" name="mSystems">
        <title>Genome- and Community-Level Interaction Insights into Carbon Utilization and Element Cycling Functions of Hydrothermarchaeota in Hydrothermal Sediment.</title>
        <authorList>
            <person name="Zhou Z."/>
            <person name="Liu Y."/>
            <person name="Xu W."/>
            <person name="Pan J."/>
            <person name="Luo Z.H."/>
            <person name="Li M."/>
        </authorList>
    </citation>
    <scope>NUCLEOTIDE SEQUENCE [LARGE SCALE GENOMIC DNA]</scope>
    <source>
        <strain evidence="9">SpSt-82</strain>
    </source>
</reference>
<accession>A0A7V4TF56</accession>
<evidence type="ECO:0000259" key="8">
    <source>
        <dbReference type="Pfam" id="PF13632"/>
    </source>
</evidence>
<evidence type="ECO:0000256" key="4">
    <source>
        <dbReference type="ARBA" id="ARBA00022692"/>
    </source>
</evidence>
<dbReference type="AlphaFoldDB" id="A0A7V4TF56"/>
<dbReference type="InterPro" id="IPR037257">
    <property type="entry name" value="T2SS_E_N_sf"/>
</dbReference>
<dbReference type="PANTHER" id="PTHR43867:SF2">
    <property type="entry name" value="CELLULOSE SYNTHASE CATALYTIC SUBUNIT A [UDP-FORMING]"/>
    <property type="match status" value="1"/>
</dbReference>
<keyword evidence="2" id="KW-0328">Glycosyltransferase</keyword>
<dbReference type="Pfam" id="PF13632">
    <property type="entry name" value="Glyco_trans_2_3"/>
    <property type="match status" value="1"/>
</dbReference>
<dbReference type="CDD" id="cd06427">
    <property type="entry name" value="CESA_like_2"/>
    <property type="match status" value="1"/>
</dbReference>
<feature type="transmembrane region" description="Helical" evidence="7">
    <location>
        <begin position="539"/>
        <end position="565"/>
    </location>
</feature>
<dbReference type="EMBL" id="DTIY01000018">
    <property type="protein sequence ID" value="HGY38700.1"/>
    <property type="molecule type" value="Genomic_DNA"/>
</dbReference>
<keyword evidence="6 7" id="KW-0472">Membrane</keyword>
<evidence type="ECO:0000256" key="6">
    <source>
        <dbReference type="ARBA" id="ARBA00023136"/>
    </source>
</evidence>
<organism evidence="9">
    <name type="scientific">Candidatus Caldatribacterium saccharofermentans</name>
    <dbReference type="NCBI Taxonomy" id="1454753"/>
    <lineage>
        <taxon>Bacteria</taxon>
        <taxon>Pseudomonadati</taxon>
        <taxon>Atribacterota</taxon>
        <taxon>Atribacteria</taxon>
        <taxon>Atribacterales</taxon>
        <taxon>Candidatus Caldatribacteriaceae</taxon>
        <taxon>Candidatus Caldatribacterium</taxon>
    </lineage>
</organism>
<evidence type="ECO:0000256" key="1">
    <source>
        <dbReference type="ARBA" id="ARBA00004141"/>
    </source>
</evidence>
<dbReference type="Gene3D" id="3.90.550.10">
    <property type="entry name" value="Spore Coat Polysaccharide Biosynthesis Protein SpsA, Chain A"/>
    <property type="match status" value="1"/>
</dbReference>
<dbReference type="InterPro" id="IPR050321">
    <property type="entry name" value="Glycosyltr_2/OpgH_subfam"/>
</dbReference>
<keyword evidence="5 7" id="KW-1133">Transmembrane helix</keyword>
<dbReference type="GO" id="GO:0016020">
    <property type="term" value="C:membrane"/>
    <property type="evidence" value="ECO:0007669"/>
    <property type="project" value="UniProtKB-SubCell"/>
</dbReference>
<dbReference type="InterPro" id="IPR001173">
    <property type="entry name" value="Glyco_trans_2-like"/>
</dbReference>
<comment type="caution">
    <text evidence="9">The sequence shown here is derived from an EMBL/GenBank/DDBJ whole genome shotgun (WGS) entry which is preliminary data.</text>
</comment>
<evidence type="ECO:0000256" key="2">
    <source>
        <dbReference type="ARBA" id="ARBA00022676"/>
    </source>
</evidence>
<dbReference type="SUPFAM" id="SSF160246">
    <property type="entry name" value="EspE N-terminal domain-like"/>
    <property type="match status" value="1"/>
</dbReference>
<dbReference type="SUPFAM" id="SSF53448">
    <property type="entry name" value="Nucleotide-diphospho-sugar transferases"/>
    <property type="match status" value="1"/>
</dbReference>
<evidence type="ECO:0000256" key="5">
    <source>
        <dbReference type="ARBA" id="ARBA00022989"/>
    </source>
</evidence>
<evidence type="ECO:0000313" key="9">
    <source>
        <dbReference type="EMBL" id="HGY38700.1"/>
    </source>
</evidence>
<gene>
    <name evidence="9" type="ORF">ENW11_02660</name>
</gene>
<keyword evidence="3 9" id="KW-0808">Transferase</keyword>
<feature type="domain" description="Glycosyltransferase 2-like" evidence="8">
    <location>
        <begin position="334"/>
        <end position="524"/>
    </location>
</feature>
<proteinExistence type="predicted"/>
<keyword evidence="4 7" id="KW-0812">Transmembrane</keyword>
<protein>
    <submittedName>
        <fullName evidence="9">Glycosyltransferase</fullName>
    </submittedName>
</protein>
<name>A0A7V4TF56_9BACT</name>
<dbReference type="GO" id="GO:0016757">
    <property type="term" value="F:glycosyltransferase activity"/>
    <property type="evidence" value="ECO:0007669"/>
    <property type="project" value="UniProtKB-KW"/>
</dbReference>